<feature type="active site" description="Proton donor" evidence="12">
    <location>
        <position position="289"/>
    </location>
</feature>
<dbReference type="InterPro" id="IPR002410">
    <property type="entry name" value="Peptidase_S33"/>
</dbReference>
<dbReference type="InterPro" id="IPR000073">
    <property type="entry name" value="AB_hydrolase_1"/>
</dbReference>
<keyword evidence="6 11" id="KW-0031">Aminopeptidase</keyword>
<dbReference type="SUPFAM" id="SSF53474">
    <property type="entry name" value="alpha/beta-Hydrolases"/>
    <property type="match status" value="1"/>
</dbReference>
<keyword evidence="9 11" id="KW-0378">Hydrolase</keyword>
<dbReference type="PRINTS" id="PR00793">
    <property type="entry name" value="PROAMNOPTASE"/>
</dbReference>
<sequence length="314" mass="35034">MALYPPLEPFHQEYLPVGDGHELYLEQCGNPDGVPVMVLHGGPGGGSSPLLRRLFDPRLYRIVIHDQRGAGKSRPHAGTNHNTLAHLVDDIERIRQHLGVSRWRVVMGGSWGSTLALSYALEHGERVASLVLRGVFLCRRQDMDWLYTEHGAARYRPEQWQRLVEALPAGEGTVLARYHAALAACGDQNGEGMRLAREWTRWETHLSALIPLTGVDVDDHAWPMARLETHYFMHEGFLPEPLLPRCAQLRCPVEIVHGSYDLVCPPEQAWLLHQTLPDSRLRWVSGAGHATSEAGIGEALIAAVHRLERRGGLA</sequence>
<dbReference type="Gene3D" id="3.40.50.1820">
    <property type="entry name" value="alpha/beta hydrolase"/>
    <property type="match status" value="1"/>
</dbReference>
<name>A0A9Q3W2H2_9GAMM</name>
<dbReference type="InterPro" id="IPR005944">
    <property type="entry name" value="Pro_iminopeptidase"/>
</dbReference>
<evidence type="ECO:0000313" key="15">
    <source>
        <dbReference type="EMBL" id="MCE7509405.1"/>
    </source>
</evidence>
<feature type="domain" description="AB hydrolase-1" evidence="14">
    <location>
        <begin position="35"/>
        <end position="291"/>
    </location>
</feature>
<comment type="similarity">
    <text evidence="3 11 13">Belongs to the peptidase S33 family.</text>
</comment>
<dbReference type="PIRSF" id="PIRSF006431">
    <property type="entry name" value="Pept_S33"/>
    <property type="match status" value="1"/>
</dbReference>
<evidence type="ECO:0000259" key="14">
    <source>
        <dbReference type="Pfam" id="PF00561"/>
    </source>
</evidence>
<evidence type="ECO:0000256" key="7">
    <source>
        <dbReference type="ARBA" id="ARBA00022490"/>
    </source>
</evidence>
<evidence type="ECO:0000256" key="5">
    <source>
        <dbReference type="ARBA" id="ARBA00021843"/>
    </source>
</evidence>
<evidence type="ECO:0000256" key="11">
    <source>
        <dbReference type="PIRNR" id="PIRNR006431"/>
    </source>
</evidence>
<evidence type="ECO:0000256" key="9">
    <source>
        <dbReference type="ARBA" id="ARBA00022801"/>
    </source>
</evidence>
<keyword evidence="8 11" id="KW-0645">Protease</keyword>
<dbReference type="PANTHER" id="PTHR43722">
    <property type="entry name" value="PROLINE IMINOPEPTIDASE"/>
    <property type="match status" value="1"/>
</dbReference>
<comment type="caution">
    <text evidence="15">The sequence shown here is derived from an EMBL/GenBank/DDBJ whole genome shotgun (WGS) entry which is preliminary data.</text>
</comment>
<dbReference type="AlphaFoldDB" id="A0A9Q3W2H2"/>
<evidence type="ECO:0000256" key="1">
    <source>
        <dbReference type="ARBA" id="ARBA00001585"/>
    </source>
</evidence>
<comment type="catalytic activity">
    <reaction evidence="1 11 13">
        <text>Release of N-terminal proline from a peptide.</text>
        <dbReference type="EC" id="3.4.11.5"/>
    </reaction>
</comment>
<organism evidence="15 16">
    <name type="scientific">Alloalcanivorax xenomutans</name>
    <dbReference type="NCBI Taxonomy" id="1094342"/>
    <lineage>
        <taxon>Bacteria</taxon>
        <taxon>Pseudomonadati</taxon>
        <taxon>Pseudomonadota</taxon>
        <taxon>Gammaproteobacteria</taxon>
        <taxon>Oceanospirillales</taxon>
        <taxon>Alcanivoracaceae</taxon>
        <taxon>Alloalcanivorax</taxon>
    </lineage>
</organism>
<evidence type="ECO:0000256" key="13">
    <source>
        <dbReference type="RuleBase" id="RU003421"/>
    </source>
</evidence>
<evidence type="ECO:0000256" key="6">
    <source>
        <dbReference type="ARBA" id="ARBA00022438"/>
    </source>
</evidence>
<keyword evidence="7 11" id="KW-0963">Cytoplasm</keyword>
<dbReference type="GO" id="GO:0005737">
    <property type="term" value="C:cytoplasm"/>
    <property type="evidence" value="ECO:0007669"/>
    <property type="project" value="UniProtKB-SubCell"/>
</dbReference>
<comment type="subcellular location">
    <subcellularLocation>
        <location evidence="2 11">Cytoplasm</location>
    </subcellularLocation>
</comment>
<proteinExistence type="inferred from homology"/>
<evidence type="ECO:0000313" key="16">
    <source>
        <dbReference type="Proteomes" id="UP001107961"/>
    </source>
</evidence>
<evidence type="ECO:0000256" key="12">
    <source>
        <dbReference type="PIRSR" id="PIRSR006431-1"/>
    </source>
</evidence>
<evidence type="ECO:0000256" key="2">
    <source>
        <dbReference type="ARBA" id="ARBA00004496"/>
    </source>
</evidence>
<dbReference type="RefSeq" id="WP_063142385.1">
    <property type="nucleotide sequence ID" value="NZ_JAJVKS010000005.1"/>
</dbReference>
<dbReference type="GO" id="GO:0006508">
    <property type="term" value="P:proteolysis"/>
    <property type="evidence" value="ECO:0007669"/>
    <property type="project" value="UniProtKB-KW"/>
</dbReference>
<dbReference type="EMBL" id="JAJVKT010000014">
    <property type="protein sequence ID" value="MCE7509405.1"/>
    <property type="molecule type" value="Genomic_DNA"/>
</dbReference>
<protein>
    <recommendedName>
        <fullName evidence="5 11">Proline iminopeptidase</fullName>
        <shortName evidence="11">PIP</shortName>
        <ecNumber evidence="4 11">3.4.11.5</ecNumber>
    </recommendedName>
    <alternativeName>
        <fullName evidence="10 11">Prolyl aminopeptidase</fullName>
    </alternativeName>
</protein>
<evidence type="ECO:0000256" key="3">
    <source>
        <dbReference type="ARBA" id="ARBA00010088"/>
    </source>
</evidence>
<evidence type="ECO:0000256" key="10">
    <source>
        <dbReference type="ARBA" id="ARBA00029605"/>
    </source>
</evidence>
<gene>
    <name evidence="15" type="primary">pip</name>
    <name evidence="15" type="ORF">LZG35_12210</name>
</gene>
<evidence type="ECO:0000256" key="4">
    <source>
        <dbReference type="ARBA" id="ARBA00012568"/>
    </source>
</evidence>
<dbReference type="Proteomes" id="UP001107961">
    <property type="component" value="Unassembled WGS sequence"/>
</dbReference>
<keyword evidence="16" id="KW-1185">Reference proteome</keyword>
<evidence type="ECO:0000256" key="8">
    <source>
        <dbReference type="ARBA" id="ARBA00022670"/>
    </source>
</evidence>
<feature type="active site" description="Nucleophile" evidence="12">
    <location>
        <position position="110"/>
    </location>
</feature>
<dbReference type="GO" id="GO:0004177">
    <property type="term" value="F:aminopeptidase activity"/>
    <property type="evidence" value="ECO:0007669"/>
    <property type="project" value="UniProtKB-UniRule"/>
</dbReference>
<reference evidence="15" key="1">
    <citation type="submission" date="2022-01" db="EMBL/GenBank/DDBJ databases">
        <authorList>
            <person name="Karlyshev A.V."/>
            <person name="Jaspars M."/>
        </authorList>
    </citation>
    <scope>NUCLEOTIDE SEQUENCE</scope>
    <source>
        <strain evidence="15">AGSA3-2</strain>
    </source>
</reference>
<dbReference type="Pfam" id="PF00561">
    <property type="entry name" value="Abhydrolase_1"/>
    <property type="match status" value="1"/>
</dbReference>
<accession>A0A9Q3W2H2</accession>
<feature type="active site" evidence="12">
    <location>
        <position position="261"/>
    </location>
</feature>
<dbReference type="EC" id="3.4.11.5" evidence="4 11"/>
<dbReference type="InterPro" id="IPR029058">
    <property type="entry name" value="AB_hydrolase_fold"/>
</dbReference>
<dbReference type="NCBIfam" id="TIGR01249">
    <property type="entry name" value="pro_imino_pep_1"/>
    <property type="match status" value="1"/>
</dbReference>
<dbReference type="PRINTS" id="PR00111">
    <property type="entry name" value="ABHYDROLASE"/>
</dbReference>
<dbReference type="PANTHER" id="PTHR43722:SF1">
    <property type="entry name" value="PROLINE IMINOPEPTIDASE"/>
    <property type="match status" value="1"/>
</dbReference>